<organism evidence="1 2">
    <name type="scientific">Flavobacterium aquatile LMG 4008 = ATCC 11947</name>
    <dbReference type="NCBI Taxonomy" id="1453498"/>
    <lineage>
        <taxon>Bacteria</taxon>
        <taxon>Pseudomonadati</taxon>
        <taxon>Bacteroidota</taxon>
        <taxon>Flavobacteriia</taxon>
        <taxon>Flavobacteriales</taxon>
        <taxon>Flavobacteriaceae</taxon>
        <taxon>Flavobacterium</taxon>
    </lineage>
</organism>
<evidence type="ECO:0000313" key="2">
    <source>
        <dbReference type="Proteomes" id="UP000029554"/>
    </source>
</evidence>
<accession>A0A095UWM1</accession>
<dbReference type="AlphaFoldDB" id="A0A095UWM1"/>
<gene>
    <name evidence="1" type="ORF">LG45_16300</name>
</gene>
<dbReference type="RefSeq" id="WP_035129065.1">
    <property type="nucleotide sequence ID" value="NZ_JRHH01000006.1"/>
</dbReference>
<dbReference type="Proteomes" id="UP000029554">
    <property type="component" value="Unassembled WGS sequence"/>
</dbReference>
<comment type="caution">
    <text evidence="1">The sequence shown here is derived from an EMBL/GenBank/DDBJ whole genome shotgun (WGS) entry which is preliminary data.</text>
</comment>
<keyword evidence="2" id="KW-1185">Reference proteome</keyword>
<evidence type="ECO:0008006" key="3">
    <source>
        <dbReference type="Google" id="ProtNLM"/>
    </source>
</evidence>
<reference evidence="1 2" key="1">
    <citation type="submission" date="2014-09" db="EMBL/GenBank/DDBJ databases">
        <title>Whole Genome Shotgun of Flavobacterium aquatile LMG 4008.</title>
        <authorList>
            <person name="Gale A.N."/>
            <person name="Pipes S.E."/>
            <person name="Newman J.D."/>
        </authorList>
    </citation>
    <scope>NUCLEOTIDE SEQUENCE [LARGE SCALE GENOMIC DNA]</scope>
    <source>
        <strain evidence="1 2">LMG 4008</strain>
    </source>
</reference>
<sequence>MKTTYVNHLFQILVVIIFLNVQTSFSQDKYKDQLNVIFETFITKDFQLLNPIVKHQYKNKTIKEVENFINTIKQQICLFPTPEGYRVIGNETIGFNEKLTVEYQYANKTRLHYFTFNPKGKLIRIQVAPSIAASL</sequence>
<proteinExistence type="predicted"/>
<dbReference type="EMBL" id="JRHH01000006">
    <property type="protein sequence ID" value="KGD66975.1"/>
    <property type="molecule type" value="Genomic_DNA"/>
</dbReference>
<protein>
    <recommendedName>
        <fullName evidence="3">DUF3887 domain-containing protein</fullName>
    </recommendedName>
</protein>
<evidence type="ECO:0000313" key="1">
    <source>
        <dbReference type="EMBL" id="KGD66975.1"/>
    </source>
</evidence>
<name>A0A095UWM1_9FLAO</name>